<accession>A0A7J9J7C3</accession>
<dbReference type="AlphaFoldDB" id="A0A7J9J7C3"/>
<protein>
    <submittedName>
        <fullName evidence="1">Uncharacterized protein</fullName>
    </submittedName>
</protein>
<comment type="caution">
    <text evidence="1">The sequence shown here is derived from an EMBL/GenBank/DDBJ whole genome shotgun (WGS) entry which is preliminary data.</text>
</comment>
<keyword evidence="2" id="KW-1185">Reference proteome</keyword>
<gene>
    <name evidence="1" type="ORF">Goarm_014833</name>
</gene>
<evidence type="ECO:0000313" key="2">
    <source>
        <dbReference type="Proteomes" id="UP000593575"/>
    </source>
</evidence>
<reference evidence="1 2" key="1">
    <citation type="journal article" date="2019" name="Genome Biol. Evol.">
        <title>Insights into the evolution of the New World diploid cottons (Gossypium, subgenus Houzingenia) based on genome sequencing.</title>
        <authorList>
            <person name="Grover C.E."/>
            <person name="Arick M.A. 2nd"/>
            <person name="Thrash A."/>
            <person name="Conover J.L."/>
            <person name="Sanders W.S."/>
            <person name="Peterson D.G."/>
            <person name="Frelichowski J.E."/>
            <person name="Scheffler J.A."/>
            <person name="Scheffler B.E."/>
            <person name="Wendel J.F."/>
        </authorList>
    </citation>
    <scope>NUCLEOTIDE SEQUENCE [LARGE SCALE GENOMIC DNA]</scope>
    <source>
        <strain evidence="1">6</strain>
        <tissue evidence="1">Leaf</tissue>
    </source>
</reference>
<dbReference type="Proteomes" id="UP000593575">
    <property type="component" value="Unassembled WGS sequence"/>
</dbReference>
<organism evidence="1 2">
    <name type="scientific">Gossypium armourianum</name>
    <dbReference type="NCBI Taxonomy" id="34283"/>
    <lineage>
        <taxon>Eukaryota</taxon>
        <taxon>Viridiplantae</taxon>
        <taxon>Streptophyta</taxon>
        <taxon>Embryophyta</taxon>
        <taxon>Tracheophyta</taxon>
        <taxon>Spermatophyta</taxon>
        <taxon>Magnoliopsida</taxon>
        <taxon>eudicotyledons</taxon>
        <taxon>Gunneridae</taxon>
        <taxon>Pentapetalae</taxon>
        <taxon>rosids</taxon>
        <taxon>malvids</taxon>
        <taxon>Malvales</taxon>
        <taxon>Malvaceae</taxon>
        <taxon>Malvoideae</taxon>
        <taxon>Gossypium</taxon>
    </lineage>
</organism>
<dbReference type="EMBL" id="JABFAE010000006">
    <property type="protein sequence ID" value="MBA0830291.1"/>
    <property type="molecule type" value="Genomic_DNA"/>
</dbReference>
<evidence type="ECO:0000313" key="1">
    <source>
        <dbReference type="EMBL" id="MBA0830291.1"/>
    </source>
</evidence>
<sequence length="28" mass="3130">MPVALSLIRSPILSKMSKAKILLFFIVL</sequence>
<proteinExistence type="predicted"/>
<name>A0A7J9J7C3_9ROSI</name>